<evidence type="ECO:0000313" key="3">
    <source>
        <dbReference type="Proteomes" id="UP001164929"/>
    </source>
</evidence>
<reference evidence="2 3" key="1">
    <citation type="journal article" date="2023" name="Mol. Ecol. Resour.">
        <title>Chromosome-level genome assembly of a triploid poplar Populus alba 'Berolinensis'.</title>
        <authorList>
            <person name="Chen S."/>
            <person name="Yu Y."/>
            <person name="Wang X."/>
            <person name="Wang S."/>
            <person name="Zhang T."/>
            <person name="Zhou Y."/>
            <person name="He R."/>
            <person name="Meng N."/>
            <person name="Wang Y."/>
            <person name="Liu W."/>
            <person name="Liu Z."/>
            <person name="Liu J."/>
            <person name="Guo Q."/>
            <person name="Huang H."/>
            <person name="Sederoff R.R."/>
            <person name="Wang G."/>
            <person name="Qu G."/>
            <person name="Chen S."/>
        </authorList>
    </citation>
    <scope>NUCLEOTIDE SEQUENCE [LARGE SCALE GENOMIC DNA]</scope>
    <source>
        <strain evidence="2">SC-2020</strain>
    </source>
</reference>
<dbReference type="AlphaFoldDB" id="A0AAD6RTZ2"/>
<dbReference type="Proteomes" id="UP001164929">
    <property type="component" value="Chromosome 1"/>
</dbReference>
<organism evidence="2 3">
    <name type="scientific">Populus alba x Populus x berolinensis</name>
    <dbReference type="NCBI Taxonomy" id="444605"/>
    <lineage>
        <taxon>Eukaryota</taxon>
        <taxon>Viridiplantae</taxon>
        <taxon>Streptophyta</taxon>
        <taxon>Embryophyta</taxon>
        <taxon>Tracheophyta</taxon>
        <taxon>Spermatophyta</taxon>
        <taxon>Magnoliopsida</taxon>
        <taxon>eudicotyledons</taxon>
        <taxon>Gunneridae</taxon>
        <taxon>Pentapetalae</taxon>
        <taxon>rosids</taxon>
        <taxon>fabids</taxon>
        <taxon>Malpighiales</taxon>
        <taxon>Salicaceae</taxon>
        <taxon>Saliceae</taxon>
        <taxon>Populus</taxon>
    </lineage>
</organism>
<sequence length="146" mass="16003">MSHFEWVLDSDALHHMSPDSSSFTYVFPSPSIPIMITNGTPMPLASVGSIVIPHLSPLNIYLIPNLKLNLDSVGQLCDFGDYLVIFSSSFCCVQDLQSQKLIGTGRRENGLYILDELKVSVLVVAAATTVDLFSFHLSSLSSSFYL</sequence>
<gene>
    <name evidence="2" type="ORF">NC653_004004</name>
</gene>
<keyword evidence="3" id="KW-1185">Reference proteome</keyword>
<dbReference type="EMBL" id="JAQIZT010000001">
    <property type="protein sequence ID" value="KAJ7014560.1"/>
    <property type="molecule type" value="Genomic_DNA"/>
</dbReference>
<dbReference type="InterPro" id="IPR054722">
    <property type="entry name" value="PolX-like_BBD"/>
</dbReference>
<comment type="caution">
    <text evidence="2">The sequence shown here is derived from an EMBL/GenBank/DDBJ whole genome shotgun (WGS) entry which is preliminary data.</text>
</comment>
<feature type="domain" description="Retrovirus-related Pol polyprotein from transposon TNT 1-94-like beta-barrel" evidence="1">
    <location>
        <begin position="6"/>
        <end position="78"/>
    </location>
</feature>
<protein>
    <recommendedName>
        <fullName evidence="1">Retrovirus-related Pol polyprotein from transposon TNT 1-94-like beta-barrel domain-containing protein</fullName>
    </recommendedName>
</protein>
<dbReference type="Pfam" id="PF22936">
    <property type="entry name" value="Pol_BBD"/>
    <property type="match status" value="1"/>
</dbReference>
<accession>A0AAD6RTZ2</accession>
<evidence type="ECO:0000313" key="2">
    <source>
        <dbReference type="EMBL" id="KAJ7014560.1"/>
    </source>
</evidence>
<evidence type="ECO:0000259" key="1">
    <source>
        <dbReference type="Pfam" id="PF22936"/>
    </source>
</evidence>
<name>A0AAD6RTZ2_9ROSI</name>
<proteinExistence type="predicted"/>